<feature type="transmembrane region" description="Helical" evidence="7">
    <location>
        <begin position="56"/>
        <end position="73"/>
    </location>
</feature>
<dbReference type="PROSITE" id="PS50893">
    <property type="entry name" value="ABC_TRANSPORTER_2"/>
    <property type="match status" value="1"/>
</dbReference>
<proteinExistence type="predicted"/>
<dbReference type="GO" id="GO:0016887">
    <property type="term" value="F:ATP hydrolysis activity"/>
    <property type="evidence" value="ECO:0007669"/>
    <property type="project" value="InterPro"/>
</dbReference>
<dbReference type="GO" id="GO:0005886">
    <property type="term" value="C:plasma membrane"/>
    <property type="evidence" value="ECO:0007669"/>
    <property type="project" value="UniProtKB-SubCell"/>
</dbReference>
<evidence type="ECO:0000256" key="6">
    <source>
        <dbReference type="ARBA" id="ARBA00023136"/>
    </source>
</evidence>
<feature type="transmembrane region" description="Helical" evidence="7">
    <location>
        <begin position="158"/>
        <end position="177"/>
    </location>
</feature>
<evidence type="ECO:0000256" key="5">
    <source>
        <dbReference type="ARBA" id="ARBA00022989"/>
    </source>
</evidence>
<dbReference type="Pfam" id="PF00664">
    <property type="entry name" value="ABC_membrane"/>
    <property type="match status" value="1"/>
</dbReference>
<evidence type="ECO:0000313" key="11">
    <source>
        <dbReference type="Proteomes" id="UP000214355"/>
    </source>
</evidence>
<keyword evidence="4 10" id="KW-0067">ATP-binding</keyword>
<dbReference type="PANTHER" id="PTHR24221:SF646">
    <property type="entry name" value="HAEMOLYSIN SECRETION ATP-BINDING PROTEIN"/>
    <property type="match status" value="1"/>
</dbReference>
<keyword evidence="6 7" id="KW-0472">Membrane</keyword>
<dbReference type="InterPro" id="IPR027417">
    <property type="entry name" value="P-loop_NTPase"/>
</dbReference>
<dbReference type="PROSITE" id="PS00211">
    <property type="entry name" value="ABC_TRANSPORTER_1"/>
    <property type="match status" value="1"/>
</dbReference>
<feature type="domain" description="ABC transporter" evidence="8">
    <location>
        <begin position="336"/>
        <end position="574"/>
    </location>
</feature>
<dbReference type="InterPro" id="IPR017871">
    <property type="entry name" value="ABC_transporter-like_CS"/>
</dbReference>
<dbReference type="InterPro" id="IPR003593">
    <property type="entry name" value="AAA+_ATPase"/>
</dbReference>
<comment type="subcellular location">
    <subcellularLocation>
        <location evidence="1">Cell membrane</location>
        <topology evidence="1">Multi-pass membrane protein</topology>
    </subcellularLocation>
</comment>
<dbReference type="Pfam" id="PF00005">
    <property type="entry name" value="ABC_tran"/>
    <property type="match status" value="1"/>
</dbReference>
<evidence type="ECO:0000259" key="8">
    <source>
        <dbReference type="PROSITE" id="PS50893"/>
    </source>
</evidence>
<evidence type="ECO:0000313" key="10">
    <source>
        <dbReference type="EMBL" id="SDU81861.1"/>
    </source>
</evidence>
<dbReference type="InterPro" id="IPR036640">
    <property type="entry name" value="ABC1_TM_sf"/>
</dbReference>
<dbReference type="GO" id="GO:0034040">
    <property type="term" value="F:ATPase-coupled lipid transmembrane transporter activity"/>
    <property type="evidence" value="ECO:0007669"/>
    <property type="project" value="TreeGrafter"/>
</dbReference>
<evidence type="ECO:0000256" key="7">
    <source>
        <dbReference type="SAM" id="Phobius"/>
    </source>
</evidence>
<dbReference type="InterPro" id="IPR003439">
    <property type="entry name" value="ABC_transporter-like_ATP-bd"/>
</dbReference>
<feature type="domain" description="ABC transmembrane type-1" evidence="9">
    <location>
        <begin position="23"/>
        <end position="299"/>
    </location>
</feature>
<dbReference type="SUPFAM" id="SSF90123">
    <property type="entry name" value="ABC transporter transmembrane region"/>
    <property type="match status" value="1"/>
</dbReference>
<protein>
    <submittedName>
        <fullName evidence="10">ATP-binding cassette, subfamily C</fullName>
    </submittedName>
</protein>
<dbReference type="InterPro" id="IPR011527">
    <property type="entry name" value="ABC1_TM_dom"/>
</dbReference>
<dbReference type="AlphaFoldDB" id="A0A1H2LMN2"/>
<evidence type="ECO:0000256" key="4">
    <source>
        <dbReference type="ARBA" id="ARBA00022840"/>
    </source>
</evidence>
<keyword evidence="5 7" id="KW-1133">Transmembrane helix</keyword>
<evidence type="ECO:0000256" key="3">
    <source>
        <dbReference type="ARBA" id="ARBA00022741"/>
    </source>
</evidence>
<dbReference type="Gene3D" id="1.20.1560.10">
    <property type="entry name" value="ABC transporter type 1, transmembrane domain"/>
    <property type="match status" value="1"/>
</dbReference>
<dbReference type="GO" id="GO:0140359">
    <property type="term" value="F:ABC-type transporter activity"/>
    <property type="evidence" value="ECO:0007669"/>
    <property type="project" value="InterPro"/>
</dbReference>
<keyword evidence="11" id="KW-1185">Reference proteome</keyword>
<keyword evidence="3" id="KW-0547">Nucleotide-binding</keyword>
<evidence type="ECO:0000256" key="1">
    <source>
        <dbReference type="ARBA" id="ARBA00004651"/>
    </source>
</evidence>
<dbReference type="InterPro" id="IPR039421">
    <property type="entry name" value="Type_1_exporter"/>
</dbReference>
<sequence length="579" mass="62966">MFTQHMMVIRSAGLRVILLLPCIVIGLVVSCIYVITALVNARLFVELLGERDTTRIIWFVCIVSVLLLIRPLIDVVGQLAQNRAGLIVKRNLRQTLLNKVEQQGPMRIGLDRAGVVQSVITDGVEAVETYFIKYFTQLVVTVVTAIGLVFGLAMISPLISVVLLTCGIAVVAIPRLWDKALAERGQSHWAAYEELNADFIDAMFGMTTLKSFGAAGAYGERLERQSRDLLATTLGQLRLSLGETGLSTLMKGLGPAVALIIAFIQVRSGSLKIGDVFTVTLVSVEMFRPFNQLSASWHEAFFGISALPSMNSILSMSATENCKKEPETHKDVPLTITFQNVTYTYVGSDTPTLPCLNLTIAEKQTTALVGSSGSGKSTALGLLMGFDQPESGSVLVGENNPADIDISQLVTLVPQDPLIFPGTVREILHMAKPDANDDDMMSALRLAQADMLQMEMEDTCSHNHVLDLFINEHATNLSGGQKQRLAIARALIRNTDVLILDESTSALDTHTEELLLTGIRTARPDLTLILVTHRIDTAAKADHIIVMAHGELACSGNAHLLAQDPESAWSRLLEMQKGQ</sequence>
<name>A0A1H2LMN2_9ACTO</name>
<dbReference type="EMBL" id="LT629804">
    <property type="protein sequence ID" value="SDU81861.1"/>
    <property type="molecule type" value="Genomic_DNA"/>
</dbReference>
<dbReference type="PROSITE" id="PS50929">
    <property type="entry name" value="ABC_TM1F"/>
    <property type="match status" value="1"/>
</dbReference>
<accession>A0A1H2LMN2</accession>
<evidence type="ECO:0000256" key="2">
    <source>
        <dbReference type="ARBA" id="ARBA00022692"/>
    </source>
</evidence>
<dbReference type="PANTHER" id="PTHR24221">
    <property type="entry name" value="ATP-BINDING CASSETTE SUB-FAMILY B"/>
    <property type="match status" value="1"/>
</dbReference>
<feature type="transmembrane region" description="Helical" evidence="7">
    <location>
        <begin position="12"/>
        <end position="36"/>
    </location>
</feature>
<gene>
    <name evidence="10" type="ORF">SAMN04489737_1615</name>
</gene>
<reference evidence="11" key="1">
    <citation type="submission" date="2016-10" db="EMBL/GenBank/DDBJ databases">
        <authorList>
            <person name="Varghese N."/>
            <person name="Submissions S."/>
        </authorList>
    </citation>
    <scope>NUCLEOTIDE SEQUENCE [LARGE SCALE GENOMIC DNA]</scope>
    <source>
        <strain evidence="11">DSM 10002</strain>
    </source>
</reference>
<keyword evidence="2 7" id="KW-0812">Transmembrane</keyword>
<dbReference type="CDD" id="cd03228">
    <property type="entry name" value="ABCC_MRP_Like"/>
    <property type="match status" value="1"/>
</dbReference>
<dbReference type="Gene3D" id="3.40.50.300">
    <property type="entry name" value="P-loop containing nucleotide triphosphate hydrolases"/>
    <property type="match status" value="1"/>
</dbReference>
<organism evidence="10 11">
    <name type="scientific">Arcanobacterium phocae</name>
    <dbReference type="NCBI Taxonomy" id="131112"/>
    <lineage>
        <taxon>Bacteria</taxon>
        <taxon>Bacillati</taxon>
        <taxon>Actinomycetota</taxon>
        <taxon>Actinomycetes</taxon>
        <taxon>Actinomycetales</taxon>
        <taxon>Actinomycetaceae</taxon>
        <taxon>Arcanobacterium</taxon>
    </lineage>
</organism>
<evidence type="ECO:0000259" key="9">
    <source>
        <dbReference type="PROSITE" id="PS50929"/>
    </source>
</evidence>
<dbReference type="GO" id="GO:0005524">
    <property type="term" value="F:ATP binding"/>
    <property type="evidence" value="ECO:0007669"/>
    <property type="project" value="UniProtKB-KW"/>
</dbReference>
<dbReference type="STRING" id="131112.SAMN04489737_1615"/>
<dbReference type="OrthoDB" id="9806127at2"/>
<dbReference type="SMART" id="SM00382">
    <property type="entry name" value="AAA"/>
    <property type="match status" value="1"/>
</dbReference>
<dbReference type="SUPFAM" id="SSF52540">
    <property type="entry name" value="P-loop containing nucleoside triphosphate hydrolases"/>
    <property type="match status" value="1"/>
</dbReference>
<dbReference type="Proteomes" id="UP000214355">
    <property type="component" value="Chromosome I"/>
</dbReference>